<name>A0A0L0DJD4_THETB</name>
<protein>
    <submittedName>
        <fullName evidence="1">Uncharacterized protein</fullName>
    </submittedName>
</protein>
<reference evidence="1 2" key="1">
    <citation type="submission" date="2010-05" db="EMBL/GenBank/DDBJ databases">
        <title>The Genome Sequence of Thecamonas trahens ATCC 50062.</title>
        <authorList>
            <consortium name="The Broad Institute Genome Sequencing Platform"/>
            <person name="Russ C."/>
            <person name="Cuomo C."/>
            <person name="Shea T."/>
            <person name="Young S.K."/>
            <person name="Zeng Q."/>
            <person name="Koehrsen M."/>
            <person name="Haas B."/>
            <person name="Borodovsky M."/>
            <person name="Guigo R."/>
            <person name="Alvarado L."/>
            <person name="Berlin A."/>
            <person name="Bochicchio J."/>
            <person name="Borenstein D."/>
            <person name="Chapman S."/>
            <person name="Chen Z."/>
            <person name="Freedman E."/>
            <person name="Gellesch M."/>
            <person name="Goldberg J."/>
            <person name="Griggs A."/>
            <person name="Gujja S."/>
            <person name="Heilman E."/>
            <person name="Heiman D."/>
            <person name="Hepburn T."/>
            <person name="Howarth C."/>
            <person name="Jen D."/>
            <person name="Larson L."/>
            <person name="Mehta T."/>
            <person name="Park D."/>
            <person name="Pearson M."/>
            <person name="Roberts A."/>
            <person name="Saif S."/>
            <person name="Shenoy N."/>
            <person name="Sisk P."/>
            <person name="Stolte C."/>
            <person name="Sykes S."/>
            <person name="Thomson T."/>
            <person name="Walk T."/>
            <person name="White J."/>
            <person name="Yandava C."/>
            <person name="Burger G."/>
            <person name="Gray M.W."/>
            <person name="Holland P.W.H."/>
            <person name="King N."/>
            <person name="Lang F.B.F."/>
            <person name="Roger A.J."/>
            <person name="Ruiz-Trillo I."/>
            <person name="Lander E."/>
            <person name="Nusbaum C."/>
        </authorList>
    </citation>
    <scope>NUCLEOTIDE SEQUENCE [LARGE SCALE GENOMIC DNA]</scope>
    <source>
        <strain evidence="1 2">ATCC 50062</strain>
    </source>
</reference>
<keyword evidence="2" id="KW-1185">Reference proteome</keyword>
<organism evidence="1 2">
    <name type="scientific">Thecamonas trahens ATCC 50062</name>
    <dbReference type="NCBI Taxonomy" id="461836"/>
    <lineage>
        <taxon>Eukaryota</taxon>
        <taxon>Apusozoa</taxon>
        <taxon>Apusomonadida</taxon>
        <taxon>Apusomonadidae</taxon>
        <taxon>Thecamonas</taxon>
    </lineage>
</organism>
<dbReference type="Proteomes" id="UP000054408">
    <property type="component" value="Unassembled WGS sequence"/>
</dbReference>
<accession>A0A0L0DJD4</accession>
<dbReference type="GeneID" id="25569555"/>
<evidence type="ECO:0000313" key="1">
    <source>
        <dbReference type="EMBL" id="KNC52315.1"/>
    </source>
</evidence>
<sequence>MPGAGTRVAGSSSRRQPESRRRLLRIGLGLCPRLGLGLGLGLFARLGPPRRLDKEGGEEVGDGVGGVGAENDLARLPLVKVELDLRVVALELLELRERVLPEDSVLGLDLELKVHVEERRGRRARGRGVGVGLATHGESCRREDNELDRRVGLAGLDKESRKGNLTVVLQRRRQGLA</sequence>
<dbReference type="RefSeq" id="XP_013762336.1">
    <property type="nucleotide sequence ID" value="XM_013906882.1"/>
</dbReference>
<gene>
    <name evidence="1" type="ORF">AMSG_11640</name>
</gene>
<proteinExistence type="predicted"/>
<dbReference type="EMBL" id="GL349436">
    <property type="protein sequence ID" value="KNC52315.1"/>
    <property type="molecule type" value="Genomic_DNA"/>
</dbReference>
<evidence type="ECO:0000313" key="2">
    <source>
        <dbReference type="Proteomes" id="UP000054408"/>
    </source>
</evidence>
<dbReference type="AlphaFoldDB" id="A0A0L0DJD4"/>